<accession>A0A845QC22</accession>
<sequence>MRTSKTVLTLLAGLALAGLPAAAFAAPLQDGIELYSSGDVAGATAAWVKGAEEGDATAAYLAAKMYEGGKGVARNPGNIVYYMQKAAEGNHIQAQVELADFYRAGFPDADLEKDANLALAWYEKAALKQHAEAQMKIGEMHYHGVGAERNRFEGIRWYELAAEKYYTPALIHLAGLYWDGDPLPQDKAKAYGFLLLARQAATDETRPGVDKLLELREQQISPAQRDAGVRIAEAFRFEHPKK</sequence>
<name>A0A845QC22_9HYPH</name>
<dbReference type="Pfam" id="PF08238">
    <property type="entry name" value="Sel1"/>
    <property type="match status" value="4"/>
</dbReference>
<dbReference type="RefSeq" id="WP_160587802.1">
    <property type="nucleotide sequence ID" value="NZ_BMHN01000001.1"/>
</dbReference>
<dbReference type="EMBL" id="WXYQ01000006">
    <property type="protein sequence ID" value="NBG95939.1"/>
    <property type="molecule type" value="Genomic_DNA"/>
</dbReference>
<feature type="signal peptide" evidence="1">
    <location>
        <begin position="1"/>
        <end position="25"/>
    </location>
</feature>
<dbReference type="PANTHER" id="PTHR43628:SF1">
    <property type="entry name" value="CHITIN SYNTHASE REGULATORY FACTOR 2-RELATED"/>
    <property type="match status" value="1"/>
</dbReference>
<dbReference type="SUPFAM" id="SSF81901">
    <property type="entry name" value="HCP-like"/>
    <property type="match status" value="1"/>
</dbReference>
<evidence type="ECO:0000256" key="1">
    <source>
        <dbReference type="SAM" id="SignalP"/>
    </source>
</evidence>
<dbReference type="PANTHER" id="PTHR43628">
    <property type="entry name" value="ACTIVATOR OF C KINASE PROTEIN 1-RELATED"/>
    <property type="match status" value="1"/>
</dbReference>
<dbReference type="Proteomes" id="UP000470384">
    <property type="component" value="Unassembled WGS sequence"/>
</dbReference>
<organism evidence="2 3">
    <name type="scientific">Pyruvatibacter mobilis</name>
    <dbReference type="NCBI Taxonomy" id="1712261"/>
    <lineage>
        <taxon>Bacteria</taxon>
        <taxon>Pseudomonadati</taxon>
        <taxon>Pseudomonadota</taxon>
        <taxon>Alphaproteobacteria</taxon>
        <taxon>Hyphomicrobiales</taxon>
        <taxon>Parvibaculaceae</taxon>
        <taxon>Pyruvatibacter</taxon>
    </lineage>
</organism>
<feature type="chain" id="PRO_5032621116" description="Sel1 repeat family protein" evidence="1">
    <location>
        <begin position="26"/>
        <end position="242"/>
    </location>
</feature>
<proteinExistence type="predicted"/>
<comment type="caution">
    <text evidence="2">The sequence shown here is derived from an EMBL/GenBank/DDBJ whole genome shotgun (WGS) entry which is preliminary data.</text>
</comment>
<dbReference type="InterPro" id="IPR052945">
    <property type="entry name" value="Mitotic_Regulator"/>
</dbReference>
<dbReference type="SMART" id="SM00671">
    <property type="entry name" value="SEL1"/>
    <property type="match status" value="4"/>
</dbReference>
<reference evidence="2 3" key="1">
    <citation type="journal article" date="2016" name="Int. J. Syst. Evol. Microbiol.">
        <title>Pyruvatibacter mobilis gen. nov., sp. nov., a marine bacterium from the culture broth of Picochlorum sp. 122.</title>
        <authorList>
            <person name="Wang G."/>
            <person name="Tang M."/>
            <person name="Wu H."/>
            <person name="Dai S."/>
            <person name="Li T."/>
            <person name="Chen C."/>
            <person name="He H."/>
            <person name="Fan J."/>
            <person name="Xiang W."/>
            <person name="Li X."/>
        </authorList>
    </citation>
    <scope>NUCLEOTIDE SEQUENCE [LARGE SCALE GENOMIC DNA]</scope>
    <source>
        <strain evidence="2 3">GYP-11</strain>
    </source>
</reference>
<keyword evidence="1" id="KW-0732">Signal</keyword>
<protein>
    <recommendedName>
        <fullName evidence="4">Sel1 repeat family protein</fullName>
    </recommendedName>
</protein>
<dbReference type="InterPro" id="IPR011990">
    <property type="entry name" value="TPR-like_helical_dom_sf"/>
</dbReference>
<dbReference type="GeneID" id="300654648"/>
<evidence type="ECO:0000313" key="3">
    <source>
        <dbReference type="Proteomes" id="UP000470384"/>
    </source>
</evidence>
<dbReference type="Gene3D" id="1.25.40.10">
    <property type="entry name" value="Tetratricopeptide repeat domain"/>
    <property type="match status" value="2"/>
</dbReference>
<dbReference type="InterPro" id="IPR006597">
    <property type="entry name" value="Sel1-like"/>
</dbReference>
<dbReference type="OrthoDB" id="9796900at2"/>
<evidence type="ECO:0008006" key="4">
    <source>
        <dbReference type="Google" id="ProtNLM"/>
    </source>
</evidence>
<dbReference type="AlphaFoldDB" id="A0A845QC22"/>
<keyword evidence="3" id="KW-1185">Reference proteome</keyword>
<evidence type="ECO:0000313" key="2">
    <source>
        <dbReference type="EMBL" id="NBG95939.1"/>
    </source>
</evidence>
<gene>
    <name evidence="2" type="ORF">GTQ45_09370</name>
</gene>